<dbReference type="RefSeq" id="WP_084491029.1">
    <property type="nucleotide sequence ID" value="NZ_JAJFOE010000001.1"/>
</dbReference>
<feature type="domain" description="Aminotransferase class V" evidence="6">
    <location>
        <begin position="75"/>
        <end position="443"/>
    </location>
</feature>
<comment type="similarity">
    <text evidence="2">Belongs to the class-V pyridoxal-phosphate-dependent aminotransferase family. Csd subfamily.</text>
</comment>
<keyword evidence="7" id="KW-0808">Transferase</keyword>
<dbReference type="PROSITE" id="PS51257">
    <property type="entry name" value="PROKAR_LIPOPROTEIN"/>
    <property type="match status" value="1"/>
</dbReference>
<dbReference type="PANTHER" id="PTHR43586:SF8">
    <property type="entry name" value="CYSTEINE DESULFURASE 1, CHLOROPLASTIC"/>
    <property type="match status" value="1"/>
</dbReference>
<dbReference type="Gene3D" id="3.90.1150.10">
    <property type="entry name" value="Aspartate Aminotransferase, domain 1"/>
    <property type="match status" value="1"/>
</dbReference>
<dbReference type="SUPFAM" id="SSF53383">
    <property type="entry name" value="PLP-dependent transferases"/>
    <property type="match status" value="1"/>
</dbReference>
<dbReference type="InterPro" id="IPR015424">
    <property type="entry name" value="PyrdxlP-dep_Trfase"/>
</dbReference>
<dbReference type="InterPro" id="IPR000192">
    <property type="entry name" value="Aminotrans_V_dom"/>
</dbReference>
<sequence length="499" mass="52593">MRTAVSTTAVATAETVAPQQVCSNTGCAGTFCACSVSDRADHATRACRTGEPIARVSGCDLRVPLVQGGFRTYANFDYAASAPALAQVIDRVNELLPYYASVHRGAGYASRISTDCYEAARISVARAVNCADDQVVVFTRNTTDSLNLLACCVPGDTVVLDIEHHANFLPWTRRGRRVVPAAETITGTLHRIEAELCAKPAALLAVTGASNVTGEVLPLAELTAIAHRHGARILVDAAQLAPHRRIDLQSFAESGGTGIDYLAFSGHKLYAPFGAGVLVGRRDWLDAAPPYLAGGGAVTAVTTEQAHWAPAPQRHEAGSPNVLGAAAVAAACEALSALDEHAVAEHEHHLIRRLRDGLTTVAGVRQLRIFADSADSADSVGIVAFTVDGFEPGRIAAYLSAEYGIGVRDGRFCAHPLLRRLGVDGAVRASVGLGTSADDVDRLIEALSRLVRHGAQWNYTCTEGQWSPAPETRPGLTEAARGATPCAQDFSAQDFSARV</sequence>
<name>A0A378WM08_9NOCA</name>
<reference evidence="7 8" key="1">
    <citation type="submission" date="2018-06" db="EMBL/GenBank/DDBJ databases">
        <authorList>
            <consortium name="Pathogen Informatics"/>
            <person name="Doyle S."/>
        </authorList>
    </citation>
    <scope>NUCLEOTIDE SEQUENCE [LARGE SCALE GENOMIC DNA]</scope>
    <source>
        <strain evidence="7 8">NCTC13184</strain>
    </source>
</reference>
<evidence type="ECO:0000256" key="4">
    <source>
        <dbReference type="ARBA" id="ARBA00050776"/>
    </source>
</evidence>
<organism evidence="7 8">
    <name type="scientific">Nocardia africana</name>
    <dbReference type="NCBI Taxonomy" id="134964"/>
    <lineage>
        <taxon>Bacteria</taxon>
        <taxon>Bacillati</taxon>
        <taxon>Actinomycetota</taxon>
        <taxon>Actinomycetes</taxon>
        <taxon>Mycobacteriales</taxon>
        <taxon>Nocardiaceae</taxon>
        <taxon>Nocardia</taxon>
    </lineage>
</organism>
<protein>
    <submittedName>
        <fullName evidence="7">Cysteine desulfurase</fullName>
        <ecNumber evidence="7">2.8.1.7</ecNumber>
    </submittedName>
</protein>
<gene>
    <name evidence="7" type="primary">sufS</name>
    <name evidence="7" type="ORF">NCTC13184_00711</name>
</gene>
<dbReference type="PANTHER" id="PTHR43586">
    <property type="entry name" value="CYSTEINE DESULFURASE"/>
    <property type="match status" value="1"/>
</dbReference>
<dbReference type="GO" id="GO:0031071">
    <property type="term" value="F:cysteine desulfurase activity"/>
    <property type="evidence" value="ECO:0007669"/>
    <property type="project" value="UniProtKB-EC"/>
</dbReference>
<accession>A0A378WM08</accession>
<dbReference type="EMBL" id="UGRU01000001">
    <property type="protein sequence ID" value="SUA41373.1"/>
    <property type="molecule type" value="Genomic_DNA"/>
</dbReference>
<dbReference type="Pfam" id="PF00266">
    <property type="entry name" value="Aminotran_5"/>
    <property type="match status" value="1"/>
</dbReference>
<dbReference type="InterPro" id="IPR015421">
    <property type="entry name" value="PyrdxlP-dep_Trfase_major"/>
</dbReference>
<comment type="cofactor">
    <cofactor evidence="1 5">
        <name>pyridoxal 5'-phosphate</name>
        <dbReference type="ChEBI" id="CHEBI:597326"/>
    </cofactor>
</comment>
<dbReference type="Gene3D" id="3.40.640.10">
    <property type="entry name" value="Type I PLP-dependent aspartate aminotransferase-like (Major domain)"/>
    <property type="match status" value="1"/>
</dbReference>
<dbReference type="AlphaFoldDB" id="A0A378WM08"/>
<evidence type="ECO:0000313" key="8">
    <source>
        <dbReference type="Proteomes" id="UP000255082"/>
    </source>
</evidence>
<keyword evidence="3" id="KW-0663">Pyridoxal phosphate</keyword>
<proteinExistence type="inferred from homology"/>
<dbReference type="EC" id="2.8.1.7" evidence="7"/>
<dbReference type="OrthoDB" id="9804366at2"/>
<evidence type="ECO:0000256" key="2">
    <source>
        <dbReference type="ARBA" id="ARBA00010447"/>
    </source>
</evidence>
<dbReference type="Proteomes" id="UP000255082">
    <property type="component" value="Unassembled WGS sequence"/>
</dbReference>
<evidence type="ECO:0000259" key="6">
    <source>
        <dbReference type="Pfam" id="PF00266"/>
    </source>
</evidence>
<comment type="catalytic activity">
    <reaction evidence="4">
        <text>(sulfur carrier)-H + L-cysteine = (sulfur carrier)-SH + L-alanine</text>
        <dbReference type="Rhea" id="RHEA:43892"/>
        <dbReference type="Rhea" id="RHEA-COMP:14737"/>
        <dbReference type="Rhea" id="RHEA-COMP:14739"/>
        <dbReference type="ChEBI" id="CHEBI:29917"/>
        <dbReference type="ChEBI" id="CHEBI:35235"/>
        <dbReference type="ChEBI" id="CHEBI:57972"/>
        <dbReference type="ChEBI" id="CHEBI:64428"/>
        <dbReference type="EC" id="2.8.1.7"/>
    </reaction>
</comment>
<evidence type="ECO:0000256" key="3">
    <source>
        <dbReference type="ARBA" id="ARBA00022898"/>
    </source>
</evidence>
<dbReference type="PROSITE" id="PS00595">
    <property type="entry name" value="AA_TRANSFER_CLASS_5"/>
    <property type="match status" value="1"/>
</dbReference>
<evidence type="ECO:0000256" key="5">
    <source>
        <dbReference type="RuleBase" id="RU004504"/>
    </source>
</evidence>
<evidence type="ECO:0000313" key="7">
    <source>
        <dbReference type="EMBL" id="SUA41373.1"/>
    </source>
</evidence>
<evidence type="ECO:0000256" key="1">
    <source>
        <dbReference type="ARBA" id="ARBA00001933"/>
    </source>
</evidence>
<dbReference type="InterPro" id="IPR020578">
    <property type="entry name" value="Aminotrans_V_PyrdxlP_BS"/>
</dbReference>
<dbReference type="InterPro" id="IPR015422">
    <property type="entry name" value="PyrdxlP-dep_Trfase_small"/>
</dbReference>